<gene>
    <name evidence="2" type="ORF">A4V15_18335</name>
</gene>
<organism evidence="2 3">
    <name type="scientific">Pseudomonas oryzihabitans</name>
    <dbReference type="NCBI Taxonomy" id="47885"/>
    <lineage>
        <taxon>Bacteria</taxon>
        <taxon>Pseudomonadati</taxon>
        <taxon>Pseudomonadota</taxon>
        <taxon>Gammaproteobacteria</taxon>
        <taxon>Pseudomonadales</taxon>
        <taxon>Pseudomonadaceae</taxon>
        <taxon>Pseudomonas</taxon>
    </lineage>
</organism>
<keyword evidence="1" id="KW-1133">Transmembrane helix</keyword>
<evidence type="ECO:0000313" key="3">
    <source>
        <dbReference type="Proteomes" id="UP000078356"/>
    </source>
</evidence>
<feature type="transmembrane region" description="Helical" evidence="1">
    <location>
        <begin position="128"/>
        <end position="152"/>
    </location>
</feature>
<accession>A0A178LH14</accession>
<feature type="transmembrane region" description="Helical" evidence="1">
    <location>
        <begin position="281"/>
        <end position="299"/>
    </location>
</feature>
<dbReference type="Proteomes" id="UP000078356">
    <property type="component" value="Unassembled WGS sequence"/>
</dbReference>
<feature type="transmembrane region" description="Helical" evidence="1">
    <location>
        <begin position="158"/>
        <end position="179"/>
    </location>
</feature>
<dbReference type="RefSeq" id="WP_026083917.1">
    <property type="nucleotide sequence ID" value="NZ_LWCR01000015.1"/>
</dbReference>
<comment type="caution">
    <text evidence="2">The sequence shown here is derived from an EMBL/GenBank/DDBJ whole genome shotgun (WGS) entry which is preliminary data.</text>
</comment>
<dbReference type="AlphaFoldDB" id="A0A178LH14"/>
<keyword evidence="1" id="KW-0472">Membrane</keyword>
<evidence type="ECO:0000313" key="2">
    <source>
        <dbReference type="EMBL" id="OAN29399.1"/>
    </source>
</evidence>
<evidence type="ECO:0000256" key="1">
    <source>
        <dbReference type="SAM" id="Phobius"/>
    </source>
</evidence>
<sequence>MSERRVSATGIGYGVAAGLCWGVIFLAPALVPDLGGAQFAVLRFLCYGGVSLVLLLPRWHRLRAQLTRSDGRRLFWLSLIGNLGYYALVGAGVQQAGIAATTLIVGLIPLLVALAARADTGAVGVDRLWPSMACALLGVGLISYEALTVTALGAQPALGLLCACGALLAWSWFAVANTRHLTVTAIGSHDWALLLGGVTGLQALLAAPFLLGPELLVRAPQDWVQPLVVAAGVALLASVVGGFCWNQASRRLPLTLSGQAIVIETLSSLLYGFLWQWRLPTLLEALAIGLLIVGVVWCLRCHQQPVPTSAPAGSAC</sequence>
<protein>
    <submittedName>
        <fullName evidence="2">Uncharacterized protein</fullName>
    </submittedName>
</protein>
<dbReference type="SUPFAM" id="SSF103481">
    <property type="entry name" value="Multidrug resistance efflux transporter EmrE"/>
    <property type="match status" value="1"/>
</dbReference>
<feature type="transmembrane region" description="Helical" evidence="1">
    <location>
        <begin position="223"/>
        <end position="245"/>
    </location>
</feature>
<name>A0A178LH14_9PSED</name>
<dbReference type="OrthoDB" id="7216522at2"/>
<feature type="transmembrane region" description="Helical" evidence="1">
    <location>
        <begin position="98"/>
        <end position="116"/>
    </location>
</feature>
<keyword evidence="1" id="KW-0812">Transmembrane</keyword>
<dbReference type="EMBL" id="LWCR01000015">
    <property type="protein sequence ID" value="OAN29399.1"/>
    <property type="molecule type" value="Genomic_DNA"/>
</dbReference>
<reference evidence="2 3" key="1">
    <citation type="submission" date="2016-04" db="EMBL/GenBank/DDBJ databases">
        <title>Draft Genome Sequences of Staphylococcus capitis Strain H36, S. capitis Strain H65, S. cohnii Strain H62, S. hominis Strain H69, Mycobacterium iranicum Strain H39, Plantibacter sp. Strain H53, Pseudomonas oryzihabitans Strain H72, and Microbacterium sp. Strain H83, isolated from residential settings.</title>
        <authorList>
            <person name="Lymperopoulou D."/>
            <person name="Adams R.I."/>
            <person name="Lindow S."/>
            <person name="Coil D.A."/>
            <person name="Jospin G."/>
            <person name="Eisen J.A."/>
        </authorList>
    </citation>
    <scope>NUCLEOTIDE SEQUENCE [LARGE SCALE GENOMIC DNA]</scope>
    <source>
        <strain evidence="2 3">H72</strain>
    </source>
</reference>
<feature type="transmembrane region" description="Helical" evidence="1">
    <location>
        <begin position="252"/>
        <end position="275"/>
    </location>
</feature>
<proteinExistence type="predicted"/>
<feature type="transmembrane region" description="Helical" evidence="1">
    <location>
        <begin position="74"/>
        <end position="92"/>
    </location>
</feature>
<feature type="transmembrane region" description="Helical" evidence="1">
    <location>
        <begin position="12"/>
        <end position="31"/>
    </location>
</feature>
<feature type="transmembrane region" description="Helical" evidence="1">
    <location>
        <begin position="191"/>
        <end position="211"/>
    </location>
</feature>
<dbReference type="InterPro" id="IPR037185">
    <property type="entry name" value="EmrE-like"/>
</dbReference>
<feature type="transmembrane region" description="Helical" evidence="1">
    <location>
        <begin position="37"/>
        <end position="56"/>
    </location>
</feature>